<name>A0A6J6ZJ12_9ZZZZ</name>
<organism evidence="3">
    <name type="scientific">freshwater metagenome</name>
    <dbReference type="NCBI Taxonomy" id="449393"/>
    <lineage>
        <taxon>unclassified sequences</taxon>
        <taxon>metagenomes</taxon>
        <taxon>ecological metagenomes</taxon>
    </lineage>
</organism>
<evidence type="ECO:0000259" key="2">
    <source>
        <dbReference type="Pfam" id="PF04909"/>
    </source>
</evidence>
<dbReference type="Gene3D" id="3.20.20.140">
    <property type="entry name" value="Metal-dependent hydrolases"/>
    <property type="match status" value="1"/>
</dbReference>
<reference evidence="3" key="1">
    <citation type="submission" date="2020-05" db="EMBL/GenBank/DDBJ databases">
        <authorList>
            <person name="Chiriac C."/>
            <person name="Salcher M."/>
            <person name="Ghai R."/>
            <person name="Kavagutti S V."/>
        </authorList>
    </citation>
    <scope>NUCLEOTIDE SEQUENCE</scope>
</reference>
<proteinExistence type="inferred from homology"/>
<protein>
    <submittedName>
        <fullName evidence="3">Unannotated protein</fullName>
    </submittedName>
</protein>
<dbReference type="PANTHER" id="PTHR43569">
    <property type="entry name" value="AMIDOHYDROLASE"/>
    <property type="match status" value="1"/>
</dbReference>
<dbReference type="EMBL" id="CAFABB010000083">
    <property type="protein sequence ID" value="CAB4821619.1"/>
    <property type="molecule type" value="Genomic_DNA"/>
</dbReference>
<dbReference type="InterPro" id="IPR032466">
    <property type="entry name" value="Metal_Hydrolase"/>
</dbReference>
<feature type="domain" description="Amidohydrolase-related" evidence="2">
    <location>
        <begin position="3"/>
        <end position="279"/>
    </location>
</feature>
<dbReference type="InterPro" id="IPR006680">
    <property type="entry name" value="Amidohydro-rel"/>
</dbReference>
<comment type="similarity">
    <text evidence="1">Belongs to the metallo-dependent hydrolases superfamily.</text>
</comment>
<accession>A0A6J6ZJ12</accession>
<dbReference type="InterPro" id="IPR052350">
    <property type="entry name" value="Metallo-dep_Lactonases"/>
</dbReference>
<dbReference type="SUPFAM" id="SSF51556">
    <property type="entry name" value="Metallo-dependent hydrolases"/>
    <property type="match status" value="1"/>
</dbReference>
<dbReference type="AlphaFoldDB" id="A0A6J6ZJ12"/>
<evidence type="ECO:0000313" key="3">
    <source>
        <dbReference type="EMBL" id="CAB4821619.1"/>
    </source>
</evidence>
<evidence type="ECO:0000256" key="1">
    <source>
        <dbReference type="ARBA" id="ARBA00038310"/>
    </source>
</evidence>
<dbReference type="GO" id="GO:0016787">
    <property type="term" value="F:hydrolase activity"/>
    <property type="evidence" value="ECO:0007669"/>
    <property type="project" value="InterPro"/>
</dbReference>
<dbReference type="Pfam" id="PF04909">
    <property type="entry name" value="Amidohydro_2"/>
    <property type="match status" value="1"/>
</dbReference>
<dbReference type="PANTHER" id="PTHR43569:SF2">
    <property type="entry name" value="AMIDOHYDROLASE-RELATED DOMAIN-CONTAINING PROTEIN"/>
    <property type="match status" value="1"/>
</dbReference>
<gene>
    <name evidence="3" type="ORF">UFOPK3162_00508</name>
</gene>
<sequence length="282" mass="32215">MRIDSHHHVWDLSVREQGWMVGEALNPIKKNFSINDLRQAITGCGIEKTVVVQTVTNYDETPELLELAEDDDLVAGVVGFLKIDSADAISYLDKYESMRGFKNLVGIRDIAHDYEDTSYLSKPEVVKNVQELGRRGLVYDLLTKTPHMQAAIDLVKQSPDTQFVLDHISKPYIAKGEMQPWADKLSELASFENVVIKVSGMFTEADWKNWKAADFWPYLEHVTKVFTPSRMMFGSDWPVCLLAATYKQSIDLMEEFTKSFSPTEQKDFWAATANRAYKLQLF</sequence>